<dbReference type="InterPro" id="IPR027266">
    <property type="entry name" value="TrmE/GcvT-like"/>
</dbReference>
<comment type="similarity">
    <text evidence="4">Belongs to the GcvT family. CAF17/IBA57 subfamily.</text>
</comment>
<dbReference type="PANTHER" id="PTHR22602">
    <property type="entry name" value="TRANSFERASE CAF17, MITOCHONDRIAL-RELATED"/>
    <property type="match status" value="1"/>
</dbReference>
<organism evidence="6 7">
    <name type="scientific">Vanrija pseudolonga</name>
    <dbReference type="NCBI Taxonomy" id="143232"/>
    <lineage>
        <taxon>Eukaryota</taxon>
        <taxon>Fungi</taxon>
        <taxon>Dikarya</taxon>
        <taxon>Basidiomycota</taxon>
        <taxon>Agaricomycotina</taxon>
        <taxon>Tremellomycetes</taxon>
        <taxon>Trichosporonales</taxon>
        <taxon>Trichosporonaceae</taxon>
        <taxon>Vanrija</taxon>
    </lineage>
</organism>
<dbReference type="EMBL" id="CP086719">
    <property type="protein sequence ID" value="WOO84602.1"/>
    <property type="molecule type" value="Genomic_DNA"/>
</dbReference>
<keyword evidence="6" id="KW-0808">Transferase</keyword>
<dbReference type="GO" id="GO:0016226">
    <property type="term" value="P:iron-sulfur cluster assembly"/>
    <property type="evidence" value="ECO:0007669"/>
    <property type="project" value="TreeGrafter"/>
</dbReference>
<dbReference type="NCBIfam" id="TIGR03317">
    <property type="entry name" value="ygfZ_signature"/>
    <property type="match status" value="1"/>
</dbReference>
<evidence type="ECO:0000256" key="1">
    <source>
        <dbReference type="ARBA" id="ARBA00004173"/>
    </source>
</evidence>
<evidence type="ECO:0000256" key="5">
    <source>
        <dbReference type="SAM" id="MobiDB-lite"/>
    </source>
</evidence>
<name>A0AAF0YEX9_9TREE</name>
<evidence type="ECO:0000256" key="4">
    <source>
        <dbReference type="ARBA" id="ARBA00093447"/>
    </source>
</evidence>
<gene>
    <name evidence="6" type="primary">CAF17</name>
    <name evidence="6" type="ORF">LOC62_06G008122</name>
</gene>
<evidence type="ECO:0000256" key="3">
    <source>
        <dbReference type="ARBA" id="ARBA00023128"/>
    </source>
</evidence>
<keyword evidence="7" id="KW-1185">Reference proteome</keyword>
<dbReference type="Gene3D" id="3.30.1360.120">
    <property type="entry name" value="Probable tRNA modification gtpase trme, domain 1"/>
    <property type="match status" value="1"/>
</dbReference>
<dbReference type="GO" id="GO:0005759">
    <property type="term" value="C:mitochondrial matrix"/>
    <property type="evidence" value="ECO:0007669"/>
    <property type="project" value="TreeGrafter"/>
</dbReference>
<dbReference type="SUPFAM" id="SSF103025">
    <property type="entry name" value="Folate-binding domain"/>
    <property type="match status" value="1"/>
</dbReference>
<dbReference type="GO" id="GO:0016740">
    <property type="term" value="F:transferase activity"/>
    <property type="evidence" value="ECO:0007669"/>
    <property type="project" value="UniProtKB-KW"/>
</dbReference>
<dbReference type="RefSeq" id="XP_062630628.1">
    <property type="nucleotide sequence ID" value="XM_062774644.1"/>
</dbReference>
<reference evidence="6" key="1">
    <citation type="submission" date="2023-10" db="EMBL/GenBank/DDBJ databases">
        <authorList>
            <person name="Noh H."/>
        </authorList>
    </citation>
    <scope>NUCLEOTIDE SEQUENCE</scope>
    <source>
        <strain evidence="6">DUCC4014</strain>
    </source>
</reference>
<comment type="subcellular location">
    <subcellularLocation>
        <location evidence="1">Mitochondrion</location>
    </subcellularLocation>
</comment>
<feature type="region of interest" description="Disordered" evidence="5">
    <location>
        <begin position="1"/>
        <end position="52"/>
    </location>
</feature>
<dbReference type="AlphaFoldDB" id="A0AAF0YEX9"/>
<keyword evidence="2" id="KW-0809">Transit peptide</keyword>
<dbReference type="Proteomes" id="UP000827549">
    <property type="component" value="Chromosome 6"/>
</dbReference>
<dbReference type="PANTHER" id="PTHR22602:SF0">
    <property type="entry name" value="TRANSFERASE CAF17, MITOCHONDRIAL-RELATED"/>
    <property type="match status" value="1"/>
</dbReference>
<sequence>MLLRHGATRATHATRTASTARTAAATAAAARFTRASSTAGPSTPRAAPQPERSVIEIAGPDAPKFLNGLLCKNVDTLKGGYTGFLNASGRVLHPAFVIPIDPKTNRYLVSHVPGPDHPAPLDKYLKPFRLRSKVRIRDVTAEWDVYAAWGGAGADTNAPAATWRYGNAGAAERLWTWSGEPAPLGLGEKEQGCWDLRAGWGAAGLGRHVIVPKGEKLSLFSNYDTATTDEYNLRRMVLGVPEGPAEVVPGVALPLETDMDIHGGVDVRKGCYVGQELTVRTYHTGATRKRILPVRLFPLSGSAALSSVAEGSTSGPSRGGAQGVDITFTPSSDSASKKPRSAGKLLALHGDSTAVGVALIRLEFADRAWWADGAADGTVADWASGAKGTLTAEIGGTRWGVWVGKGEAYAEALANLPPPREEAAEEEEE</sequence>
<protein>
    <submittedName>
        <fullName evidence="6">Transferase CAF17, mitochondrial</fullName>
    </submittedName>
</protein>
<proteinExistence type="inferred from homology"/>
<feature type="compositionally biased region" description="Low complexity" evidence="5">
    <location>
        <begin position="8"/>
        <end position="39"/>
    </location>
</feature>
<dbReference type="InterPro" id="IPR017703">
    <property type="entry name" value="YgfZ/GCV_T_CS"/>
</dbReference>
<evidence type="ECO:0000256" key="2">
    <source>
        <dbReference type="ARBA" id="ARBA00022946"/>
    </source>
</evidence>
<dbReference type="GeneID" id="87811290"/>
<evidence type="ECO:0000313" key="6">
    <source>
        <dbReference type="EMBL" id="WOO84602.1"/>
    </source>
</evidence>
<accession>A0AAF0YEX9</accession>
<evidence type="ECO:0000313" key="7">
    <source>
        <dbReference type="Proteomes" id="UP000827549"/>
    </source>
</evidence>
<keyword evidence="3" id="KW-0496">Mitochondrion</keyword>
<dbReference type="InterPro" id="IPR045179">
    <property type="entry name" value="YgfZ/GcvT"/>
</dbReference>